<dbReference type="EMBL" id="JBGBPQ010000025">
    <property type="protein sequence ID" value="KAL1499269.1"/>
    <property type="molecule type" value="Genomic_DNA"/>
</dbReference>
<evidence type="ECO:0000256" key="2">
    <source>
        <dbReference type="PROSITE-ProRule" id="PRU00504"/>
    </source>
</evidence>
<name>A0AB34IGI1_PRYPA</name>
<keyword evidence="5" id="KW-1185">Reference proteome</keyword>
<dbReference type="GO" id="GO:0008270">
    <property type="term" value="F:zinc ion binding"/>
    <property type="evidence" value="ECO:0007669"/>
    <property type="project" value="UniProtKB-KW"/>
</dbReference>
<dbReference type="CDD" id="cd05819">
    <property type="entry name" value="NHL"/>
    <property type="match status" value="1"/>
</dbReference>
<protein>
    <recommendedName>
        <fullName evidence="6">Peptidylamidoglycolate lyase</fullName>
    </recommendedName>
</protein>
<evidence type="ECO:0000256" key="1">
    <source>
        <dbReference type="ARBA" id="ARBA00022737"/>
    </source>
</evidence>
<gene>
    <name evidence="4" type="ORF">AB1Y20_011479</name>
</gene>
<dbReference type="Proteomes" id="UP001515480">
    <property type="component" value="Unassembled WGS sequence"/>
</dbReference>
<dbReference type="PANTHER" id="PTHR24104">
    <property type="entry name" value="E3 UBIQUITIN-PROTEIN LIGASE NHLRC1-RELATED"/>
    <property type="match status" value="1"/>
</dbReference>
<comment type="caution">
    <text evidence="4">The sequence shown here is derived from an EMBL/GenBank/DDBJ whole genome shotgun (WGS) entry which is preliminary data.</text>
</comment>
<dbReference type="Pfam" id="PF01436">
    <property type="entry name" value="NHL"/>
    <property type="match status" value="1"/>
</dbReference>
<dbReference type="InterPro" id="IPR001258">
    <property type="entry name" value="NHL_repeat"/>
</dbReference>
<proteinExistence type="predicted"/>
<dbReference type="PROSITE" id="PS51125">
    <property type="entry name" value="NHL"/>
    <property type="match status" value="2"/>
</dbReference>
<feature type="repeat" description="NHL" evidence="2">
    <location>
        <begin position="164"/>
        <end position="206"/>
    </location>
</feature>
<dbReference type="InterPro" id="IPR050952">
    <property type="entry name" value="TRIM-NHL_E3_ligases"/>
</dbReference>
<feature type="region of interest" description="Disordered" evidence="3">
    <location>
        <begin position="315"/>
        <end position="359"/>
    </location>
</feature>
<dbReference type="PANTHER" id="PTHR24104:SF25">
    <property type="entry name" value="PROTEIN LIN-41"/>
    <property type="match status" value="1"/>
</dbReference>
<evidence type="ECO:0000313" key="4">
    <source>
        <dbReference type="EMBL" id="KAL1499269.1"/>
    </source>
</evidence>
<organism evidence="4 5">
    <name type="scientific">Prymnesium parvum</name>
    <name type="common">Toxic golden alga</name>
    <dbReference type="NCBI Taxonomy" id="97485"/>
    <lineage>
        <taxon>Eukaryota</taxon>
        <taxon>Haptista</taxon>
        <taxon>Haptophyta</taxon>
        <taxon>Prymnesiophyceae</taxon>
        <taxon>Prymnesiales</taxon>
        <taxon>Prymnesiaceae</taxon>
        <taxon>Prymnesium</taxon>
    </lineage>
</organism>
<evidence type="ECO:0008006" key="6">
    <source>
        <dbReference type="Google" id="ProtNLM"/>
    </source>
</evidence>
<dbReference type="AlphaFoldDB" id="A0AB34IGI1"/>
<accession>A0AB34IGI1</accession>
<feature type="repeat" description="NHL" evidence="2">
    <location>
        <begin position="213"/>
        <end position="252"/>
    </location>
</feature>
<keyword evidence="1" id="KW-0677">Repeat</keyword>
<evidence type="ECO:0000256" key="3">
    <source>
        <dbReference type="SAM" id="MobiDB-lite"/>
    </source>
</evidence>
<dbReference type="InterPro" id="IPR011042">
    <property type="entry name" value="6-blade_b-propeller_TolB-like"/>
</dbReference>
<dbReference type="Gene3D" id="2.120.10.30">
    <property type="entry name" value="TolB, C-terminal domain"/>
    <property type="match status" value="2"/>
</dbReference>
<dbReference type="SUPFAM" id="SSF101898">
    <property type="entry name" value="NHL repeat"/>
    <property type="match status" value="1"/>
</dbReference>
<reference evidence="4 5" key="1">
    <citation type="journal article" date="2024" name="Science">
        <title>Giant polyketide synthase enzymes in the biosynthesis of giant marine polyether toxins.</title>
        <authorList>
            <person name="Fallon T.R."/>
            <person name="Shende V.V."/>
            <person name="Wierzbicki I.H."/>
            <person name="Pendleton A.L."/>
            <person name="Watervoot N.F."/>
            <person name="Auber R.P."/>
            <person name="Gonzalez D.J."/>
            <person name="Wisecaver J.H."/>
            <person name="Moore B.S."/>
        </authorList>
    </citation>
    <scope>NUCLEOTIDE SEQUENCE [LARGE SCALE GENOMIC DNA]</scope>
    <source>
        <strain evidence="4 5">12B1</strain>
    </source>
</reference>
<sequence length="359" mass="38897">MPHTTQTVRAVRDGVNTTVSYRQHHALGGGYQGRTFLHPSYVAALPGGDVVVSDTWHHQLQVLSPLGRLRATIGSFGVGRGELWQPSGVAANNFSIFVAETLNHRVQKIRWPNTSATRVVGSYGRGPAQLRFPHGLLVYNGSLFVADTLNHRIARFWTFALKFAGTFGRRGALPGQLSYPAALAVHAAQLFVADSGNDRISVFDCSGGFLRAFGGAGERAGSFLLPVGIAAADGRLYVSEHHGRRVQVLSPRGEAEHVIELPLGTPAGLCAIRRRGYSQLLAVDSERHVVHNVVYRAEGDRPPNWYAELFPAARRRGGKNGSHERRGRAPAPRNGSHATALEAWLRATPRPPAASRTTP</sequence>
<evidence type="ECO:0000313" key="5">
    <source>
        <dbReference type="Proteomes" id="UP001515480"/>
    </source>
</evidence>